<dbReference type="InterPro" id="IPR016195">
    <property type="entry name" value="Pol/histidinol_Pase-like"/>
</dbReference>
<sequence>MKIASTDLRYLDNVARKIDGKRRSYGTLKKCEFHFHTPASHDYSLIPGKLYTELSTIDIIDYALEINYISEEAADVLKENLSFYESEEYFKDLKKEGKPFISFKEYLSFMLIAHKLYESGVEVAIITDHNTVGGFRKLRCSLEQYFREKGKSRGKNYVHLFLGVEISCSEQNHLIGIFEDNKYELVQRFLDEIIINEKEGTYLTSQVLIEEINRIDGLAYLAHLNTSNFLGSGVYNKTLFSSGLMNVIGLTNLESEQKVRDRISSFNKDIARKLGIIYESDAHCISKLGTQNAWVKFSKVNFASLKKAFRNHSINIYKNRPNKSEVFIKGMCVRPGDKGFLKDTQDKQGDLVVDFSRDLNCIIGGRGTGKSTILKIIQVALTNEIDRLQNLEFLAEHEKVFILFCCESDQYILEFIPQTKNLSDEYFIDDVFIDGSYTQVSENKILLSSHWNNLYKHEDGAYKKCTNEVKSNILSKVYSRTYNINNIINKINNDQVDNFIKDVILQGLEGDQFSYYIRRLQSVPKRSFNKFIRENINKMEDAVSERKNEIGELISDFNRKYDKQIEIVYSPKLEHNEYYLRELLDYVSGDDSVINTLLTWNDIARYIKLFESRFGISRFLKLLFNKKYTTINGLLKIEDMIINQPTSYKDVHKGLKVIDKNNYKDVYEQMYNVLTSKREIIEKTLINWFEIIDEFTIKFNINSKELNQTVGADMKYITNMSLGQKVVSILSFVFKYGYHVNDSTPLIIDQPEDNLDNQYIYKNLVESLKEIKNARQVIVVTHNSTIVTNADTEQVIVMESDNSNGWIETKGYPSDPIVAKSIINCLEGGIESFSHKVDTYSLFVKQLKIK</sequence>
<keyword evidence="2" id="KW-0255">Endonuclease</keyword>
<dbReference type="Gene3D" id="3.20.20.140">
    <property type="entry name" value="Metal-dependent hydrolases"/>
    <property type="match status" value="1"/>
</dbReference>
<dbReference type="PANTHER" id="PTHR32182:SF22">
    <property type="entry name" value="ATP-DEPENDENT ENDONUCLEASE, OLD FAMILY-RELATED"/>
    <property type="match status" value="1"/>
</dbReference>
<dbReference type="Pfam" id="PF13476">
    <property type="entry name" value="AAA_23"/>
    <property type="match status" value="1"/>
</dbReference>
<evidence type="ECO:0000313" key="2">
    <source>
        <dbReference type="EMBL" id="MBM7634408.1"/>
    </source>
</evidence>
<keyword evidence="2" id="KW-0378">Hydrolase</keyword>
<feature type="domain" description="Rad50/SbcC-type AAA" evidence="1">
    <location>
        <begin position="350"/>
        <end position="564"/>
    </location>
</feature>
<organism evidence="2 3">
    <name type="scientific">Geomicrobium sediminis</name>
    <dbReference type="NCBI Taxonomy" id="1347788"/>
    <lineage>
        <taxon>Bacteria</taxon>
        <taxon>Bacillati</taxon>
        <taxon>Bacillota</taxon>
        <taxon>Bacilli</taxon>
        <taxon>Bacillales</taxon>
        <taxon>Geomicrobium</taxon>
    </lineage>
</organism>
<dbReference type="Proteomes" id="UP000741863">
    <property type="component" value="Unassembled WGS sequence"/>
</dbReference>
<dbReference type="EMBL" id="JAFBEC010000012">
    <property type="protein sequence ID" value="MBM7634408.1"/>
    <property type="molecule type" value="Genomic_DNA"/>
</dbReference>
<name>A0ABS2PHV8_9BACL</name>
<dbReference type="SUPFAM" id="SSF89550">
    <property type="entry name" value="PHP domain-like"/>
    <property type="match status" value="1"/>
</dbReference>
<reference evidence="2 3" key="1">
    <citation type="submission" date="2021-01" db="EMBL/GenBank/DDBJ databases">
        <title>Genomic Encyclopedia of Type Strains, Phase IV (KMG-IV): sequencing the most valuable type-strain genomes for metagenomic binning, comparative biology and taxonomic classification.</title>
        <authorList>
            <person name="Goeker M."/>
        </authorList>
    </citation>
    <scope>NUCLEOTIDE SEQUENCE [LARGE SCALE GENOMIC DNA]</scope>
    <source>
        <strain evidence="2 3">DSM 25540</strain>
    </source>
</reference>
<dbReference type="NCBIfam" id="NF045781">
    <property type="entry name" value="Spaf1101_AAA_ATP"/>
    <property type="match status" value="1"/>
</dbReference>
<keyword evidence="3" id="KW-1185">Reference proteome</keyword>
<dbReference type="SUPFAM" id="SSF52540">
    <property type="entry name" value="P-loop containing nucleoside triphosphate hydrolases"/>
    <property type="match status" value="1"/>
</dbReference>
<comment type="caution">
    <text evidence="2">The sequence shown here is derived from an EMBL/GenBank/DDBJ whole genome shotgun (WGS) entry which is preliminary data.</text>
</comment>
<dbReference type="InterPro" id="IPR054798">
    <property type="entry name" value="Spaf_1101-like"/>
</dbReference>
<dbReference type="InterPro" id="IPR027417">
    <property type="entry name" value="P-loop_NTPase"/>
</dbReference>
<dbReference type="GO" id="GO:0004519">
    <property type="term" value="F:endonuclease activity"/>
    <property type="evidence" value="ECO:0007669"/>
    <property type="project" value="UniProtKB-KW"/>
</dbReference>
<accession>A0ABS2PHV8</accession>
<dbReference type="Gene3D" id="3.40.50.300">
    <property type="entry name" value="P-loop containing nucleotide triphosphate hydrolases"/>
    <property type="match status" value="2"/>
</dbReference>
<dbReference type="RefSeq" id="WP_204699186.1">
    <property type="nucleotide sequence ID" value="NZ_JAFBEC010000012.1"/>
</dbReference>
<protein>
    <submittedName>
        <fullName evidence="2">ATP-dependent endonuclease of OLD family</fullName>
    </submittedName>
</protein>
<dbReference type="PANTHER" id="PTHR32182">
    <property type="entry name" value="DNA REPLICATION AND REPAIR PROTEIN RECF"/>
    <property type="match status" value="1"/>
</dbReference>
<proteinExistence type="predicted"/>
<gene>
    <name evidence="2" type="ORF">JOD17_003514</name>
</gene>
<evidence type="ECO:0000259" key="1">
    <source>
        <dbReference type="Pfam" id="PF13476"/>
    </source>
</evidence>
<keyword evidence="2" id="KW-0540">Nuclease</keyword>
<dbReference type="InterPro" id="IPR038729">
    <property type="entry name" value="Rad50/SbcC_AAA"/>
</dbReference>
<evidence type="ECO:0000313" key="3">
    <source>
        <dbReference type="Proteomes" id="UP000741863"/>
    </source>
</evidence>